<feature type="region of interest" description="Disordered" evidence="1">
    <location>
        <begin position="1"/>
        <end position="20"/>
    </location>
</feature>
<evidence type="ECO:0000313" key="3">
    <source>
        <dbReference type="EMBL" id="SEB63616.1"/>
    </source>
</evidence>
<dbReference type="AlphaFoldDB" id="A0A1H4KZI0"/>
<sequence length="130" mass="13876">MIRDTLEGMQQDPTRSGDTTFEQRQITVRTAPKYVPFLVLGGLIGLAVAAISAFGFPNPQSASNPARSYDPSTVFGFLAVLFAGIGVVLGAIVALILDRVGRKRSRIATVQALTPEEDRAAEQAERDADA</sequence>
<feature type="transmembrane region" description="Helical" evidence="2">
    <location>
        <begin position="74"/>
        <end position="97"/>
    </location>
</feature>
<dbReference type="InterPro" id="IPR036259">
    <property type="entry name" value="MFS_trans_sf"/>
</dbReference>
<protein>
    <recommendedName>
        <fullName evidence="5">Potassium transporter Trk</fullName>
    </recommendedName>
</protein>
<accession>A0A1H4KZI0</accession>
<dbReference type="STRING" id="156980.SAMN04489745_0841"/>
<dbReference type="EMBL" id="FNSN01000003">
    <property type="protein sequence ID" value="SEB63616.1"/>
    <property type="molecule type" value="Genomic_DNA"/>
</dbReference>
<keyword evidence="2" id="KW-0812">Transmembrane</keyword>
<name>A0A1H4KZI0_9MICC</name>
<feature type="transmembrane region" description="Helical" evidence="2">
    <location>
        <begin position="34"/>
        <end position="54"/>
    </location>
</feature>
<evidence type="ECO:0000313" key="4">
    <source>
        <dbReference type="Proteomes" id="UP000182652"/>
    </source>
</evidence>
<keyword evidence="2" id="KW-1133">Transmembrane helix</keyword>
<evidence type="ECO:0000256" key="2">
    <source>
        <dbReference type="SAM" id="Phobius"/>
    </source>
</evidence>
<gene>
    <name evidence="3" type="ORF">SAMN04489745_0841</name>
</gene>
<reference evidence="3 4" key="1">
    <citation type="submission" date="2016-10" db="EMBL/GenBank/DDBJ databases">
        <authorList>
            <person name="de Groot N.N."/>
        </authorList>
    </citation>
    <scope>NUCLEOTIDE SEQUENCE [LARGE SCALE GENOMIC DNA]</scope>
    <source>
        <strain evidence="3 4">DSM 10495</strain>
    </source>
</reference>
<keyword evidence="2" id="KW-0472">Membrane</keyword>
<evidence type="ECO:0000256" key="1">
    <source>
        <dbReference type="SAM" id="MobiDB-lite"/>
    </source>
</evidence>
<dbReference type="Proteomes" id="UP000182652">
    <property type="component" value="Unassembled WGS sequence"/>
</dbReference>
<keyword evidence="4" id="KW-1185">Reference proteome</keyword>
<evidence type="ECO:0008006" key="5">
    <source>
        <dbReference type="Google" id="ProtNLM"/>
    </source>
</evidence>
<proteinExistence type="predicted"/>
<feature type="compositionally biased region" description="Polar residues" evidence="1">
    <location>
        <begin position="11"/>
        <end position="20"/>
    </location>
</feature>
<dbReference type="SUPFAM" id="SSF103473">
    <property type="entry name" value="MFS general substrate transporter"/>
    <property type="match status" value="1"/>
</dbReference>
<organism evidence="3 4">
    <name type="scientific">Arthrobacter woluwensis</name>
    <dbReference type="NCBI Taxonomy" id="156980"/>
    <lineage>
        <taxon>Bacteria</taxon>
        <taxon>Bacillati</taxon>
        <taxon>Actinomycetota</taxon>
        <taxon>Actinomycetes</taxon>
        <taxon>Micrococcales</taxon>
        <taxon>Micrococcaceae</taxon>
        <taxon>Arthrobacter</taxon>
    </lineage>
</organism>